<comment type="catalytic activity">
    <reaction evidence="1">
        <text>ATP + protein L-histidine = ADP + protein N-phospho-L-histidine.</text>
        <dbReference type="EC" id="2.7.13.3"/>
    </reaction>
</comment>
<dbReference type="InterPro" id="IPR055558">
    <property type="entry name" value="DUF7134"/>
</dbReference>
<evidence type="ECO:0000259" key="10">
    <source>
        <dbReference type="Pfam" id="PF02518"/>
    </source>
</evidence>
<dbReference type="InterPro" id="IPR011712">
    <property type="entry name" value="Sig_transdc_His_kin_sub3_dim/P"/>
</dbReference>
<feature type="domain" description="DUF7134" evidence="12">
    <location>
        <begin position="16"/>
        <end position="146"/>
    </location>
</feature>
<comment type="caution">
    <text evidence="13">The sequence shown here is derived from an EMBL/GenBank/DDBJ whole genome shotgun (WGS) entry which is preliminary data.</text>
</comment>
<protein>
    <recommendedName>
        <fullName evidence="2">histidine kinase</fullName>
        <ecNumber evidence="2">2.7.13.3</ecNumber>
    </recommendedName>
</protein>
<dbReference type="Pfam" id="PF07730">
    <property type="entry name" value="HisKA_3"/>
    <property type="match status" value="1"/>
</dbReference>
<keyword evidence="9" id="KW-0812">Transmembrane</keyword>
<dbReference type="InterPro" id="IPR036890">
    <property type="entry name" value="HATPase_C_sf"/>
</dbReference>
<dbReference type="InterPro" id="IPR003594">
    <property type="entry name" value="HATPase_dom"/>
</dbReference>
<evidence type="ECO:0000256" key="3">
    <source>
        <dbReference type="ARBA" id="ARBA00022553"/>
    </source>
</evidence>
<dbReference type="Gene3D" id="1.20.5.1930">
    <property type="match status" value="1"/>
</dbReference>
<dbReference type="EMBL" id="BOPF01000001">
    <property type="protein sequence ID" value="GIJ43126.1"/>
    <property type="molecule type" value="Genomic_DNA"/>
</dbReference>
<proteinExistence type="predicted"/>
<gene>
    <name evidence="13" type="ORF">Val02_00120</name>
</gene>
<evidence type="ECO:0000256" key="6">
    <source>
        <dbReference type="ARBA" id="ARBA00022777"/>
    </source>
</evidence>
<feature type="transmembrane region" description="Helical" evidence="9">
    <location>
        <begin position="124"/>
        <end position="142"/>
    </location>
</feature>
<name>A0A8J3YDT2_9ACTN</name>
<dbReference type="EC" id="2.7.13.3" evidence="2"/>
<evidence type="ECO:0000256" key="4">
    <source>
        <dbReference type="ARBA" id="ARBA00022679"/>
    </source>
</evidence>
<evidence type="ECO:0000259" key="12">
    <source>
        <dbReference type="Pfam" id="PF23539"/>
    </source>
</evidence>
<evidence type="ECO:0000256" key="8">
    <source>
        <dbReference type="ARBA" id="ARBA00023012"/>
    </source>
</evidence>
<evidence type="ECO:0000256" key="5">
    <source>
        <dbReference type="ARBA" id="ARBA00022741"/>
    </source>
</evidence>
<keyword evidence="6 13" id="KW-0418">Kinase</keyword>
<keyword evidence="8" id="KW-0902">Two-component regulatory system</keyword>
<accession>A0A8J3YDT2</accession>
<dbReference type="PANTHER" id="PTHR24421">
    <property type="entry name" value="NITRATE/NITRITE SENSOR PROTEIN NARX-RELATED"/>
    <property type="match status" value="1"/>
</dbReference>
<keyword evidence="4" id="KW-0808">Transferase</keyword>
<evidence type="ECO:0000259" key="11">
    <source>
        <dbReference type="Pfam" id="PF07730"/>
    </source>
</evidence>
<reference evidence="13" key="1">
    <citation type="submission" date="2021-01" db="EMBL/GenBank/DDBJ databases">
        <title>Whole genome shotgun sequence of Virgisporangium aliadipatigenens NBRC 105644.</title>
        <authorList>
            <person name="Komaki H."/>
            <person name="Tamura T."/>
        </authorList>
    </citation>
    <scope>NUCLEOTIDE SEQUENCE</scope>
    <source>
        <strain evidence="13">NBRC 105644</strain>
    </source>
</reference>
<feature type="domain" description="Histidine kinase/HSP90-like ATPase" evidence="10">
    <location>
        <begin position="286"/>
        <end position="377"/>
    </location>
</feature>
<evidence type="ECO:0000256" key="9">
    <source>
        <dbReference type="SAM" id="Phobius"/>
    </source>
</evidence>
<dbReference type="AlphaFoldDB" id="A0A8J3YDT2"/>
<keyword evidence="5" id="KW-0547">Nucleotide-binding</keyword>
<dbReference type="GO" id="GO:0005524">
    <property type="term" value="F:ATP binding"/>
    <property type="evidence" value="ECO:0007669"/>
    <property type="project" value="UniProtKB-KW"/>
</dbReference>
<keyword evidence="3" id="KW-0597">Phosphoprotein</keyword>
<dbReference type="Proteomes" id="UP000619260">
    <property type="component" value="Unassembled WGS sequence"/>
</dbReference>
<keyword evidence="14" id="KW-1185">Reference proteome</keyword>
<dbReference type="GO" id="GO:0016020">
    <property type="term" value="C:membrane"/>
    <property type="evidence" value="ECO:0007669"/>
    <property type="project" value="InterPro"/>
</dbReference>
<evidence type="ECO:0000313" key="13">
    <source>
        <dbReference type="EMBL" id="GIJ43126.1"/>
    </source>
</evidence>
<evidence type="ECO:0000256" key="1">
    <source>
        <dbReference type="ARBA" id="ARBA00000085"/>
    </source>
</evidence>
<keyword evidence="9" id="KW-1133">Transmembrane helix</keyword>
<evidence type="ECO:0000256" key="2">
    <source>
        <dbReference type="ARBA" id="ARBA00012438"/>
    </source>
</evidence>
<feature type="transmembrane region" description="Helical" evidence="9">
    <location>
        <begin position="61"/>
        <end position="90"/>
    </location>
</feature>
<dbReference type="PANTHER" id="PTHR24421:SF10">
    <property type="entry name" value="NITRATE_NITRITE SENSOR PROTEIN NARQ"/>
    <property type="match status" value="1"/>
</dbReference>
<sequence length="380" mass="40708">MTLIYREVVRARLFDAGVCAGIAFLAWGERGSGPVVYAIGLAMAAALLARRRFPVATAAVVYLLAPLHLFAGGTVRAYDLAVLVAMYSVVKYAERLLWGILAGVGAAIGVLIVCILVPRFFWSLPILYGAASLAAWFTAYAVRTRHLYVAALEERAATLERERDYLGRLAAADVRADVARELHDVVAHSLSVMIVQADGARYALGRSPENVPGALDTIAATGRDALEDMRRIVEVLRDGQGEERDGDRRRAGIAELDTLVARAEAAGLRIARRTEGEPVPLTAAEELTAYRIVQESLTNVLRHAGPHTGVEVVLSYMDGGLSIVVADDGPARSPAPEGCEGHGIRGMRERAAVHGGTFAAGPRFEGGWRVEALLPLKAKP</sequence>
<dbReference type="Gene3D" id="3.30.565.10">
    <property type="entry name" value="Histidine kinase-like ATPase, C-terminal domain"/>
    <property type="match status" value="1"/>
</dbReference>
<evidence type="ECO:0000313" key="14">
    <source>
        <dbReference type="Proteomes" id="UP000619260"/>
    </source>
</evidence>
<keyword evidence="9" id="KW-0472">Membrane</keyword>
<dbReference type="GO" id="GO:0046983">
    <property type="term" value="F:protein dimerization activity"/>
    <property type="evidence" value="ECO:0007669"/>
    <property type="project" value="InterPro"/>
</dbReference>
<dbReference type="GO" id="GO:0000155">
    <property type="term" value="F:phosphorelay sensor kinase activity"/>
    <property type="evidence" value="ECO:0007669"/>
    <property type="project" value="InterPro"/>
</dbReference>
<dbReference type="CDD" id="cd16917">
    <property type="entry name" value="HATPase_UhpB-NarQ-NarX-like"/>
    <property type="match status" value="1"/>
</dbReference>
<dbReference type="InterPro" id="IPR050482">
    <property type="entry name" value="Sensor_HK_TwoCompSys"/>
</dbReference>
<feature type="transmembrane region" description="Helical" evidence="9">
    <location>
        <begin position="96"/>
        <end position="117"/>
    </location>
</feature>
<dbReference type="SUPFAM" id="SSF55874">
    <property type="entry name" value="ATPase domain of HSP90 chaperone/DNA topoisomerase II/histidine kinase"/>
    <property type="match status" value="1"/>
</dbReference>
<keyword evidence="7" id="KW-0067">ATP-binding</keyword>
<evidence type="ECO:0000256" key="7">
    <source>
        <dbReference type="ARBA" id="ARBA00022840"/>
    </source>
</evidence>
<dbReference type="Pfam" id="PF02518">
    <property type="entry name" value="HATPase_c"/>
    <property type="match status" value="1"/>
</dbReference>
<feature type="domain" description="Signal transduction histidine kinase subgroup 3 dimerisation and phosphoacceptor" evidence="11">
    <location>
        <begin position="175"/>
        <end position="239"/>
    </location>
</feature>
<dbReference type="Pfam" id="PF23539">
    <property type="entry name" value="DUF7134"/>
    <property type="match status" value="1"/>
</dbReference>
<organism evidence="13 14">
    <name type="scientific">Virgisporangium aliadipatigenens</name>
    <dbReference type="NCBI Taxonomy" id="741659"/>
    <lineage>
        <taxon>Bacteria</taxon>
        <taxon>Bacillati</taxon>
        <taxon>Actinomycetota</taxon>
        <taxon>Actinomycetes</taxon>
        <taxon>Micromonosporales</taxon>
        <taxon>Micromonosporaceae</taxon>
        <taxon>Virgisporangium</taxon>
    </lineage>
</organism>